<reference evidence="2" key="1">
    <citation type="submission" date="2021-01" db="EMBL/GenBank/DDBJ databases">
        <authorList>
            <person name="Corre E."/>
            <person name="Pelletier E."/>
            <person name="Niang G."/>
            <person name="Scheremetjew M."/>
            <person name="Finn R."/>
            <person name="Kale V."/>
            <person name="Holt S."/>
            <person name="Cochrane G."/>
            <person name="Meng A."/>
            <person name="Brown T."/>
            <person name="Cohen L."/>
        </authorList>
    </citation>
    <scope>NUCLEOTIDE SEQUENCE</scope>
    <source>
        <strain evidence="2">Isolate 1302-5</strain>
    </source>
</reference>
<name>A0A7S4HRJ6_9STRA</name>
<accession>A0A7S4HRJ6</accession>
<evidence type="ECO:0000313" key="2">
    <source>
        <dbReference type="EMBL" id="CAE2207264.1"/>
    </source>
</evidence>
<dbReference type="AlphaFoldDB" id="A0A7S4HRJ6"/>
<evidence type="ECO:0000256" key="1">
    <source>
        <dbReference type="SAM" id="MobiDB-lite"/>
    </source>
</evidence>
<feature type="region of interest" description="Disordered" evidence="1">
    <location>
        <begin position="1"/>
        <end position="28"/>
    </location>
</feature>
<sequence length="401" mass="42758">MTEPDASSSSADGGGNPNDPSGFVTSPPSTMVKVINTARAEINESIGMVLSYNRERGRYNVSLLPGQSSASAAAGNAASARAAGGAHSMSVMSFKPENLTAASAIEKAKAQGLVAIDRLKRMAADPNVREQVRRAYTSVQARLPPGVKPEYVGVALMVLWWMSVWFFGFSKTVMVTSISGLIVSVCLQDILAGSDAKTIVQKFPGRWRQAVVQSTGFSRVTEKQALAGFVIVMLLSAKVVMTPALKRAPKAPTAASAAIPPDPAGQQSRNLKAPSFNIEEIYKMGFNDAKDGKDYGTSMPDPTEFAAAASSADAVSAARGVDYDPREWDLNPPPPPEGKQSKFGFGTIMAAFTLFRFGKEIAINPDGHFDQQMAMANLNLMPKWKLGIVALSLYRVVSVLF</sequence>
<gene>
    <name evidence="2" type="ORF">OAUR00152_LOCUS3154</name>
</gene>
<feature type="compositionally biased region" description="Low complexity" evidence="1">
    <location>
        <begin position="1"/>
        <end position="11"/>
    </location>
</feature>
<proteinExistence type="predicted"/>
<protein>
    <submittedName>
        <fullName evidence="2">Uncharacterized protein</fullName>
    </submittedName>
</protein>
<dbReference type="EMBL" id="HBKQ01004579">
    <property type="protein sequence ID" value="CAE2207264.1"/>
    <property type="molecule type" value="Transcribed_RNA"/>
</dbReference>
<feature type="region of interest" description="Disordered" evidence="1">
    <location>
        <begin position="251"/>
        <end position="270"/>
    </location>
</feature>
<organism evidence="2">
    <name type="scientific">Odontella aurita</name>
    <dbReference type="NCBI Taxonomy" id="265563"/>
    <lineage>
        <taxon>Eukaryota</taxon>
        <taxon>Sar</taxon>
        <taxon>Stramenopiles</taxon>
        <taxon>Ochrophyta</taxon>
        <taxon>Bacillariophyta</taxon>
        <taxon>Mediophyceae</taxon>
        <taxon>Biddulphiophycidae</taxon>
        <taxon>Eupodiscales</taxon>
        <taxon>Odontellaceae</taxon>
        <taxon>Odontella</taxon>
    </lineage>
</organism>